<evidence type="ECO:0000313" key="2">
    <source>
        <dbReference type="EMBL" id="QHT32822.1"/>
    </source>
</evidence>
<evidence type="ECO:0000259" key="1">
    <source>
        <dbReference type="PROSITE" id="PS50157"/>
    </source>
</evidence>
<reference evidence="2" key="1">
    <citation type="journal article" date="2020" name="Nature">
        <title>Giant virus diversity and host interactions through global metagenomics.</title>
        <authorList>
            <person name="Schulz F."/>
            <person name="Roux S."/>
            <person name="Paez-Espino D."/>
            <person name="Jungbluth S."/>
            <person name="Walsh D.A."/>
            <person name="Denef V.J."/>
            <person name="McMahon K.D."/>
            <person name="Konstantinidis K.T."/>
            <person name="Eloe-Fadrosh E.A."/>
            <person name="Kyrpides N.C."/>
            <person name="Woyke T."/>
        </authorList>
    </citation>
    <scope>NUCLEOTIDE SEQUENCE</scope>
    <source>
        <strain evidence="2">GVMAG-M-3300009161-30</strain>
    </source>
</reference>
<name>A0A6C0EVP9_9ZZZZ</name>
<accession>A0A6C0EVP9</accession>
<sequence>MTHSCGLCNKQYTRKTSYDRHVILCEILHQSKREKKCKGQELSDIPTHTQLFLIVQELALKNQILETKMIEMQKWVENKKKKLNVLLWLNTNITPSITYTEWANGLNVTQDDLQYLIEQNITDTIAGIIRKNLLPQEGKSHPLFCFVQKSNVFYIYDNISSEQEKEQEWVLLTTEIFIKLLNKIHFKMVRELCIWRDKNREAIREVDSVGLLFCKTNTKLMGVNFAPESLLVSKVRTSIYNYAKTDLKNMIEYEFEF</sequence>
<dbReference type="InterPro" id="IPR013087">
    <property type="entry name" value="Znf_C2H2_type"/>
</dbReference>
<dbReference type="PROSITE" id="PS50157">
    <property type="entry name" value="ZINC_FINGER_C2H2_2"/>
    <property type="match status" value="1"/>
</dbReference>
<dbReference type="EMBL" id="MN738949">
    <property type="protein sequence ID" value="QHT32822.1"/>
    <property type="molecule type" value="Genomic_DNA"/>
</dbReference>
<feature type="domain" description="C2H2-type" evidence="1">
    <location>
        <begin position="3"/>
        <end position="34"/>
    </location>
</feature>
<protein>
    <recommendedName>
        <fullName evidence="1">C2H2-type domain-containing protein</fullName>
    </recommendedName>
</protein>
<organism evidence="2">
    <name type="scientific">viral metagenome</name>
    <dbReference type="NCBI Taxonomy" id="1070528"/>
    <lineage>
        <taxon>unclassified sequences</taxon>
        <taxon>metagenomes</taxon>
        <taxon>organismal metagenomes</taxon>
    </lineage>
</organism>
<dbReference type="AlphaFoldDB" id="A0A6C0EVP9"/>
<proteinExistence type="predicted"/>